<proteinExistence type="inferred from homology"/>
<reference evidence="8 9" key="1">
    <citation type="journal article" date="2023" name="Elife">
        <title>Identification of key yeast species and microbe-microbe interactions impacting larval growth of Drosophila in the wild.</title>
        <authorList>
            <person name="Mure A."/>
            <person name="Sugiura Y."/>
            <person name="Maeda R."/>
            <person name="Honda K."/>
            <person name="Sakurai N."/>
            <person name="Takahashi Y."/>
            <person name="Watada M."/>
            <person name="Katoh T."/>
            <person name="Gotoh A."/>
            <person name="Gotoh Y."/>
            <person name="Taniguchi I."/>
            <person name="Nakamura K."/>
            <person name="Hayashi T."/>
            <person name="Katayama T."/>
            <person name="Uemura T."/>
            <person name="Hattori Y."/>
        </authorList>
    </citation>
    <scope>NUCLEOTIDE SEQUENCE [LARGE SCALE GENOMIC DNA]</scope>
    <source>
        <strain evidence="8 9">SC-9</strain>
    </source>
</reference>
<dbReference type="Proteomes" id="UP001360560">
    <property type="component" value="Unassembled WGS sequence"/>
</dbReference>
<protein>
    <submittedName>
        <fullName evidence="8">Atg33 protein</fullName>
    </submittedName>
</protein>
<evidence type="ECO:0000313" key="8">
    <source>
        <dbReference type="EMBL" id="GMM38361.1"/>
    </source>
</evidence>
<feature type="transmembrane region" description="Helical" evidence="7">
    <location>
        <begin position="60"/>
        <end position="81"/>
    </location>
</feature>
<organism evidence="8 9">
    <name type="scientific">Saccharomycopsis crataegensis</name>
    <dbReference type="NCBI Taxonomy" id="43959"/>
    <lineage>
        <taxon>Eukaryota</taxon>
        <taxon>Fungi</taxon>
        <taxon>Dikarya</taxon>
        <taxon>Ascomycota</taxon>
        <taxon>Saccharomycotina</taxon>
        <taxon>Saccharomycetes</taxon>
        <taxon>Saccharomycopsidaceae</taxon>
        <taxon>Saccharomycopsis</taxon>
    </lineage>
</organism>
<sequence length="213" mass="22749">MGTCLATTKIISVSCLGLLTGFLGQQAFSGLPLLIQFSKSSSLDEIRESAKKIIKKTRSLVLCLGSAATALLSLAFIKAPPRARHPYLIYSALGAPIAMTALFFKTYNVEVKLLDSDSDLQVEASASLKSKKTEKEEPSHLDNSVYQNLGADSEDDKSIKQDEDDIESAVNNSILKTNTIAGLEKLKSGYATATYIVGAAFGVSIIGIYGDFA</sequence>
<evidence type="ECO:0000256" key="5">
    <source>
        <dbReference type="ARBA" id="ARBA00038013"/>
    </source>
</evidence>
<dbReference type="EMBL" id="BTFZ01000019">
    <property type="protein sequence ID" value="GMM38361.1"/>
    <property type="molecule type" value="Genomic_DNA"/>
</dbReference>
<keyword evidence="3 7" id="KW-1133">Transmembrane helix</keyword>
<comment type="caution">
    <text evidence="8">The sequence shown here is derived from an EMBL/GenBank/DDBJ whole genome shotgun (WGS) entry which is preliminary data.</text>
</comment>
<evidence type="ECO:0000256" key="6">
    <source>
        <dbReference type="SAM" id="MobiDB-lite"/>
    </source>
</evidence>
<evidence type="ECO:0000313" key="9">
    <source>
        <dbReference type="Proteomes" id="UP001360560"/>
    </source>
</evidence>
<comment type="subcellular location">
    <subcellularLocation>
        <location evidence="1">Membrane</location>
        <topology evidence="1">Multi-pass membrane protein</topology>
    </subcellularLocation>
</comment>
<dbReference type="GO" id="GO:0000422">
    <property type="term" value="P:autophagy of mitochondrion"/>
    <property type="evidence" value="ECO:0007669"/>
    <property type="project" value="TreeGrafter"/>
</dbReference>
<dbReference type="GeneID" id="90076350"/>
<dbReference type="AlphaFoldDB" id="A0AAV5QV16"/>
<evidence type="ECO:0000256" key="4">
    <source>
        <dbReference type="ARBA" id="ARBA00023136"/>
    </source>
</evidence>
<comment type="similarity">
    <text evidence="5">Belongs to the ATG33 family.</text>
</comment>
<feature type="compositionally biased region" description="Basic and acidic residues" evidence="6">
    <location>
        <begin position="131"/>
        <end position="140"/>
    </location>
</feature>
<dbReference type="PANTHER" id="PTHR37278">
    <property type="entry name" value="AUTOPHAGY-RELATED PROTEIN 33-RELATED"/>
    <property type="match status" value="1"/>
</dbReference>
<keyword evidence="9" id="KW-1185">Reference proteome</keyword>
<evidence type="ECO:0000256" key="1">
    <source>
        <dbReference type="ARBA" id="ARBA00004141"/>
    </source>
</evidence>
<accession>A0AAV5QV16</accession>
<evidence type="ECO:0000256" key="2">
    <source>
        <dbReference type="ARBA" id="ARBA00022692"/>
    </source>
</evidence>
<feature type="transmembrane region" description="Helical" evidence="7">
    <location>
        <begin position="87"/>
        <end position="104"/>
    </location>
</feature>
<dbReference type="GO" id="GO:0005741">
    <property type="term" value="C:mitochondrial outer membrane"/>
    <property type="evidence" value="ECO:0007669"/>
    <property type="project" value="TreeGrafter"/>
</dbReference>
<name>A0AAV5QV16_9ASCO</name>
<feature type="transmembrane region" description="Helical" evidence="7">
    <location>
        <begin position="190"/>
        <end position="210"/>
    </location>
</feature>
<dbReference type="RefSeq" id="XP_064855357.1">
    <property type="nucleotide sequence ID" value="XM_064999285.1"/>
</dbReference>
<evidence type="ECO:0000256" key="7">
    <source>
        <dbReference type="SAM" id="Phobius"/>
    </source>
</evidence>
<dbReference type="InterPro" id="IPR051668">
    <property type="entry name" value="ATG33"/>
</dbReference>
<dbReference type="PANTHER" id="PTHR37278:SF1">
    <property type="entry name" value="AUTOPHAGY-RELATED PROTEIN 33-RELATED"/>
    <property type="match status" value="1"/>
</dbReference>
<gene>
    <name evidence="8" type="ORF">DASC09_057000</name>
</gene>
<dbReference type="GO" id="GO:0016236">
    <property type="term" value="P:macroautophagy"/>
    <property type="evidence" value="ECO:0007669"/>
    <property type="project" value="TreeGrafter"/>
</dbReference>
<keyword evidence="2 7" id="KW-0812">Transmembrane</keyword>
<evidence type="ECO:0000256" key="3">
    <source>
        <dbReference type="ARBA" id="ARBA00022989"/>
    </source>
</evidence>
<keyword evidence="4 7" id="KW-0472">Membrane</keyword>
<feature type="region of interest" description="Disordered" evidence="6">
    <location>
        <begin position="127"/>
        <end position="163"/>
    </location>
</feature>